<organism evidence="3 4">
    <name type="scientific">Trifolium medium</name>
    <dbReference type="NCBI Taxonomy" id="97028"/>
    <lineage>
        <taxon>Eukaryota</taxon>
        <taxon>Viridiplantae</taxon>
        <taxon>Streptophyta</taxon>
        <taxon>Embryophyta</taxon>
        <taxon>Tracheophyta</taxon>
        <taxon>Spermatophyta</taxon>
        <taxon>Magnoliopsida</taxon>
        <taxon>eudicotyledons</taxon>
        <taxon>Gunneridae</taxon>
        <taxon>Pentapetalae</taxon>
        <taxon>rosids</taxon>
        <taxon>fabids</taxon>
        <taxon>Fabales</taxon>
        <taxon>Fabaceae</taxon>
        <taxon>Papilionoideae</taxon>
        <taxon>50 kb inversion clade</taxon>
        <taxon>NPAAA clade</taxon>
        <taxon>Hologalegina</taxon>
        <taxon>IRL clade</taxon>
        <taxon>Trifolieae</taxon>
        <taxon>Trifolium</taxon>
    </lineage>
</organism>
<name>A0A392Q3K3_9FABA</name>
<dbReference type="Pfam" id="PF13041">
    <property type="entry name" value="PPR_2"/>
    <property type="match status" value="1"/>
</dbReference>
<evidence type="ECO:0000256" key="1">
    <source>
        <dbReference type="ARBA" id="ARBA00022737"/>
    </source>
</evidence>
<feature type="non-terminal residue" evidence="3">
    <location>
        <position position="1"/>
    </location>
</feature>
<dbReference type="NCBIfam" id="TIGR00756">
    <property type="entry name" value="PPR"/>
    <property type="match status" value="1"/>
</dbReference>
<comment type="caution">
    <text evidence="3">The sequence shown here is derived from an EMBL/GenBank/DDBJ whole genome shotgun (WGS) entry which is preliminary data.</text>
</comment>
<dbReference type="EMBL" id="LXQA010111329">
    <property type="protein sequence ID" value="MCI18678.1"/>
    <property type="molecule type" value="Genomic_DNA"/>
</dbReference>
<dbReference type="Proteomes" id="UP000265520">
    <property type="component" value="Unassembled WGS sequence"/>
</dbReference>
<evidence type="ECO:0000313" key="4">
    <source>
        <dbReference type="Proteomes" id="UP000265520"/>
    </source>
</evidence>
<protein>
    <submittedName>
        <fullName evidence="3">Pentatricopeptide repeat-containing protein</fullName>
    </submittedName>
</protein>
<evidence type="ECO:0000256" key="2">
    <source>
        <dbReference type="PROSITE-ProRule" id="PRU00708"/>
    </source>
</evidence>
<evidence type="ECO:0000313" key="3">
    <source>
        <dbReference type="EMBL" id="MCI18678.1"/>
    </source>
</evidence>
<dbReference type="PROSITE" id="PS51375">
    <property type="entry name" value="PPR"/>
    <property type="match status" value="1"/>
</dbReference>
<keyword evidence="4" id="KW-1185">Reference proteome</keyword>
<dbReference type="InterPro" id="IPR002885">
    <property type="entry name" value="PPR_rpt"/>
</dbReference>
<dbReference type="AlphaFoldDB" id="A0A392Q3K3"/>
<sequence length="53" mass="6090">KIEPNAALYNAAVQGMCLRGKFDLANEVYRKMLEHGQEPDVKTRVLMQSKIRK</sequence>
<dbReference type="InterPro" id="IPR011990">
    <property type="entry name" value="TPR-like_helical_dom_sf"/>
</dbReference>
<feature type="repeat" description="PPR" evidence="2">
    <location>
        <begin position="5"/>
        <end position="39"/>
    </location>
</feature>
<reference evidence="3 4" key="1">
    <citation type="journal article" date="2018" name="Front. Plant Sci.">
        <title>Red Clover (Trifolium pratense) and Zigzag Clover (T. medium) - A Picture of Genomic Similarities and Differences.</title>
        <authorList>
            <person name="Dluhosova J."/>
            <person name="Istvanek J."/>
            <person name="Nedelnik J."/>
            <person name="Repkova J."/>
        </authorList>
    </citation>
    <scope>NUCLEOTIDE SEQUENCE [LARGE SCALE GENOMIC DNA]</scope>
    <source>
        <strain evidence="4">cv. 10/8</strain>
        <tissue evidence="3">Leaf</tissue>
    </source>
</reference>
<keyword evidence="1" id="KW-0677">Repeat</keyword>
<accession>A0A392Q3K3</accession>
<proteinExistence type="predicted"/>
<dbReference type="Gene3D" id="1.25.40.10">
    <property type="entry name" value="Tetratricopeptide repeat domain"/>
    <property type="match status" value="1"/>
</dbReference>